<evidence type="ECO:0000259" key="1">
    <source>
        <dbReference type="PROSITE" id="PS50011"/>
    </source>
</evidence>
<dbReference type="PANTHER" id="PTHR44329">
    <property type="entry name" value="SERINE/THREONINE-PROTEIN KINASE TNNI3K-RELATED"/>
    <property type="match status" value="1"/>
</dbReference>
<dbReference type="Gene3D" id="1.10.510.10">
    <property type="entry name" value="Transferase(Phosphotransferase) domain 1"/>
    <property type="match status" value="1"/>
</dbReference>
<dbReference type="GO" id="GO:0004674">
    <property type="term" value="F:protein serine/threonine kinase activity"/>
    <property type="evidence" value="ECO:0007669"/>
    <property type="project" value="TreeGrafter"/>
</dbReference>
<gene>
    <name evidence="2" type="ORF">ASTO00021_LOCUS12148</name>
</gene>
<reference evidence="2" key="1">
    <citation type="submission" date="2021-01" db="EMBL/GenBank/DDBJ databases">
        <authorList>
            <person name="Corre E."/>
            <person name="Pelletier E."/>
            <person name="Niang G."/>
            <person name="Scheremetjew M."/>
            <person name="Finn R."/>
            <person name="Kale V."/>
            <person name="Holt S."/>
            <person name="Cochrane G."/>
            <person name="Meng A."/>
            <person name="Brown T."/>
            <person name="Cohen L."/>
        </authorList>
    </citation>
    <scope>NUCLEOTIDE SEQUENCE</scope>
    <source>
        <strain evidence="2">GSBS06</strain>
    </source>
</reference>
<dbReference type="InterPro" id="IPR011009">
    <property type="entry name" value="Kinase-like_dom_sf"/>
</dbReference>
<evidence type="ECO:0000313" key="2">
    <source>
        <dbReference type="EMBL" id="CAE0442031.1"/>
    </source>
</evidence>
<proteinExistence type="predicted"/>
<feature type="domain" description="Protein kinase" evidence="1">
    <location>
        <begin position="33"/>
        <end position="304"/>
    </location>
</feature>
<dbReference type="PROSITE" id="PS50011">
    <property type="entry name" value="PROTEIN_KINASE_DOM"/>
    <property type="match status" value="1"/>
</dbReference>
<dbReference type="InterPro" id="IPR008271">
    <property type="entry name" value="Ser/Thr_kinase_AS"/>
</dbReference>
<accession>A0A7S3PK62</accession>
<name>A0A7S3PK62_9STRA</name>
<dbReference type="InterPro" id="IPR000719">
    <property type="entry name" value="Prot_kinase_dom"/>
</dbReference>
<dbReference type="SMART" id="SM00220">
    <property type="entry name" value="S_TKc"/>
    <property type="match status" value="1"/>
</dbReference>
<dbReference type="SUPFAM" id="SSF56112">
    <property type="entry name" value="Protein kinase-like (PK-like)"/>
    <property type="match status" value="1"/>
</dbReference>
<dbReference type="AlphaFoldDB" id="A0A7S3PK62"/>
<protein>
    <recommendedName>
        <fullName evidence="1">Protein kinase domain-containing protein</fullName>
    </recommendedName>
</protein>
<sequence length="316" mass="36156">MANDEKDEKEDVMVMLQMKGLNERWAIKREEMMFEKNRFAFGAGGDLFRAKWRGLDCVAKTLAVDIADERKQRQNLVDLANEIKVLSTLRHPHLVMFLGACFQVGKAPILLIEYCPGGNLEKKLIQHTANATRMKTKEALQHTTDLAVGLNFLHLCKPPVIHRDLKPSNILLTADNRIKITDFGLSKFINKKNAKQNDKYVLTGETGSYRFMAPEVYQHKEYNEKVDVYSFAIIVYWMFTGYKPYADNPDPKASARAVATVGKRPNVEHVKHKGVHKLLSECWAQNPDDRPSFEVVVDELTKYNDQPKKKDSCTLQ</sequence>
<dbReference type="PANTHER" id="PTHR44329:SF140">
    <property type="entry name" value="INACTIVE PROTEIN TYROSINE KINASE PTKL"/>
    <property type="match status" value="1"/>
</dbReference>
<dbReference type="PIRSF" id="PIRSF000654">
    <property type="entry name" value="Integrin-linked_kinase"/>
    <property type="match status" value="1"/>
</dbReference>
<dbReference type="Pfam" id="PF07714">
    <property type="entry name" value="PK_Tyr_Ser-Thr"/>
    <property type="match status" value="1"/>
</dbReference>
<dbReference type="EMBL" id="HBIN01016003">
    <property type="protein sequence ID" value="CAE0442031.1"/>
    <property type="molecule type" value="Transcribed_RNA"/>
</dbReference>
<dbReference type="InterPro" id="IPR051681">
    <property type="entry name" value="Ser/Thr_Kinases-Pseudokinases"/>
</dbReference>
<dbReference type="PRINTS" id="PR00109">
    <property type="entry name" value="TYRKINASE"/>
</dbReference>
<dbReference type="PROSITE" id="PS00108">
    <property type="entry name" value="PROTEIN_KINASE_ST"/>
    <property type="match status" value="1"/>
</dbReference>
<dbReference type="InterPro" id="IPR001245">
    <property type="entry name" value="Ser-Thr/Tyr_kinase_cat_dom"/>
</dbReference>
<organism evidence="2">
    <name type="scientific">Aplanochytrium stocchinoi</name>
    <dbReference type="NCBI Taxonomy" id="215587"/>
    <lineage>
        <taxon>Eukaryota</taxon>
        <taxon>Sar</taxon>
        <taxon>Stramenopiles</taxon>
        <taxon>Bigyra</taxon>
        <taxon>Labyrinthulomycetes</taxon>
        <taxon>Thraustochytrida</taxon>
        <taxon>Thraustochytriidae</taxon>
        <taxon>Aplanochytrium</taxon>
    </lineage>
</organism>
<dbReference type="GO" id="GO:0005524">
    <property type="term" value="F:ATP binding"/>
    <property type="evidence" value="ECO:0007669"/>
    <property type="project" value="InterPro"/>
</dbReference>